<dbReference type="InterPro" id="IPR028082">
    <property type="entry name" value="Peripla_BP_I"/>
</dbReference>
<dbReference type="InterPro" id="IPR001387">
    <property type="entry name" value="Cro/C1-type_HTH"/>
</dbReference>
<sequence length="362" mass="39608">MPLDGASVRLRGRRDINRLFQGAELKKVSIIDVAKQAGVSVSTVSLVLRQKGKISDATIGKVHAAIEALGYVHNVAAANLRANTSNLIGLILPDFSDSFSIKVMASIVQELEKQGFMVFLGQPLNSHDHLERCLLSFKQQGVAGVIYLASDAFSPHIPDKIRHCPLPYVVVSQSPLDEQCNLVMRDNRQAAVLAARYLIERGHRSIAYIGGREDDLIRQQRLAGFRSVLTQYGLVNREEATPCCSEDTHAASLVTRQLLEKNNTFTALLCHSPAAMIGSITGIHQVGRTVGKDVFLTQQVALIGFEDMLNVNLTSPSFTYVSSSSEETGRQAAGLMMRKLKEPELQTQKITLSGQLITRESA</sequence>
<dbReference type="Gene3D" id="3.40.50.2300">
    <property type="match status" value="2"/>
</dbReference>
<proteinExistence type="predicted"/>
<keyword evidence="3" id="KW-0238">DNA-binding</keyword>
<keyword evidence="1" id="KW-0678">Repressor</keyword>
<organism evidence="7 8">
    <name type="scientific">Pseudocitrobacter vendiensis</name>
    <dbReference type="NCBI Taxonomy" id="2488306"/>
    <lineage>
        <taxon>Bacteria</taxon>
        <taxon>Pseudomonadati</taxon>
        <taxon>Pseudomonadota</taxon>
        <taxon>Gammaproteobacteria</taxon>
        <taxon>Enterobacterales</taxon>
        <taxon>Enterobacteriaceae</taxon>
        <taxon>Pseudocitrobacter</taxon>
    </lineage>
</organism>
<evidence type="ECO:0000256" key="2">
    <source>
        <dbReference type="ARBA" id="ARBA00023015"/>
    </source>
</evidence>
<dbReference type="Pfam" id="PF00532">
    <property type="entry name" value="Peripla_BP_1"/>
    <property type="match status" value="1"/>
</dbReference>
<evidence type="ECO:0000313" key="8">
    <source>
        <dbReference type="Proteomes" id="UP001152651"/>
    </source>
</evidence>
<dbReference type="SUPFAM" id="SSF47413">
    <property type="entry name" value="lambda repressor-like DNA-binding domains"/>
    <property type="match status" value="1"/>
</dbReference>
<accession>A0ABM9F360</accession>
<dbReference type="EMBL" id="CALSBS010000001">
    <property type="protein sequence ID" value="CAH6635212.1"/>
    <property type="molecule type" value="Genomic_DNA"/>
</dbReference>
<dbReference type="CDD" id="cd01392">
    <property type="entry name" value="HTH_LacI"/>
    <property type="match status" value="1"/>
</dbReference>
<keyword evidence="8" id="KW-1185">Reference proteome</keyword>
<feature type="domain" description="HTH lacI-type" evidence="5">
    <location>
        <begin position="28"/>
        <end position="82"/>
    </location>
</feature>
<evidence type="ECO:0000256" key="4">
    <source>
        <dbReference type="ARBA" id="ARBA00023163"/>
    </source>
</evidence>
<evidence type="ECO:0000259" key="6">
    <source>
        <dbReference type="PROSITE" id="PS50943"/>
    </source>
</evidence>
<keyword evidence="4" id="KW-0804">Transcription</keyword>
<evidence type="ECO:0000313" key="7">
    <source>
        <dbReference type="EMBL" id="CAH6635212.1"/>
    </source>
</evidence>
<dbReference type="SMART" id="SM00354">
    <property type="entry name" value="HTH_LACI"/>
    <property type="match status" value="1"/>
</dbReference>
<dbReference type="InterPro" id="IPR001761">
    <property type="entry name" value="Peripla_BP/Lac1_sug-bd_dom"/>
</dbReference>
<reference evidence="7" key="1">
    <citation type="submission" date="2022-05" db="EMBL/GenBank/DDBJ databases">
        <authorList>
            <person name="Blom J."/>
        </authorList>
    </citation>
    <scope>NUCLEOTIDE SEQUENCE</scope>
    <source>
        <strain evidence="7">Type strain: CPO20170097</strain>
    </source>
</reference>
<dbReference type="SUPFAM" id="SSF53822">
    <property type="entry name" value="Periplasmic binding protein-like I"/>
    <property type="match status" value="1"/>
</dbReference>
<protein>
    <submittedName>
        <fullName evidence="7">Transcriptional regulator</fullName>
    </submittedName>
</protein>
<dbReference type="InterPro" id="IPR010982">
    <property type="entry name" value="Lambda_DNA-bd_dom_sf"/>
</dbReference>
<comment type="caution">
    <text evidence="7">The sequence shown here is derived from an EMBL/GenBank/DDBJ whole genome shotgun (WGS) entry which is preliminary data.</text>
</comment>
<dbReference type="PANTHER" id="PTHR30146:SF148">
    <property type="entry name" value="HTH-TYPE TRANSCRIPTIONAL REPRESSOR PURR-RELATED"/>
    <property type="match status" value="1"/>
</dbReference>
<name>A0ABM9F360_9ENTR</name>
<dbReference type="PROSITE" id="PS50943">
    <property type="entry name" value="HTH_CROC1"/>
    <property type="match status" value="1"/>
</dbReference>
<evidence type="ECO:0000256" key="3">
    <source>
        <dbReference type="ARBA" id="ARBA00023125"/>
    </source>
</evidence>
<dbReference type="PANTHER" id="PTHR30146">
    <property type="entry name" value="LACI-RELATED TRANSCRIPTIONAL REPRESSOR"/>
    <property type="match status" value="1"/>
</dbReference>
<dbReference type="Pfam" id="PF00356">
    <property type="entry name" value="LacI"/>
    <property type="match status" value="1"/>
</dbReference>
<evidence type="ECO:0000259" key="5">
    <source>
        <dbReference type="PROSITE" id="PS50932"/>
    </source>
</evidence>
<dbReference type="Gene3D" id="1.10.260.40">
    <property type="entry name" value="lambda repressor-like DNA-binding domains"/>
    <property type="match status" value="1"/>
</dbReference>
<keyword evidence="2" id="KW-0805">Transcription regulation</keyword>
<dbReference type="InterPro" id="IPR000843">
    <property type="entry name" value="HTH_LacI"/>
</dbReference>
<dbReference type="Proteomes" id="UP001152651">
    <property type="component" value="Unassembled WGS sequence"/>
</dbReference>
<dbReference type="CDD" id="cd06267">
    <property type="entry name" value="PBP1_LacI_sugar_binding-like"/>
    <property type="match status" value="1"/>
</dbReference>
<feature type="domain" description="HTH cro/C1-type" evidence="6">
    <location>
        <begin position="24"/>
        <end position="72"/>
    </location>
</feature>
<dbReference type="PROSITE" id="PS00356">
    <property type="entry name" value="HTH_LACI_1"/>
    <property type="match status" value="1"/>
</dbReference>
<gene>
    <name evidence="7" type="ORF">FBBNIHIM_00030</name>
</gene>
<dbReference type="PROSITE" id="PS50932">
    <property type="entry name" value="HTH_LACI_2"/>
    <property type="match status" value="1"/>
</dbReference>
<evidence type="ECO:0000256" key="1">
    <source>
        <dbReference type="ARBA" id="ARBA00022491"/>
    </source>
</evidence>